<protein>
    <recommendedName>
        <fullName evidence="3">Peptidase M14 carboxypeptidase A domain-containing protein</fullName>
    </recommendedName>
</protein>
<accession>A0A415DVV9</accession>
<dbReference type="EMBL" id="QRMS01000006">
    <property type="protein sequence ID" value="RHJ84626.1"/>
    <property type="molecule type" value="Genomic_DNA"/>
</dbReference>
<dbReference type="STRING" id="1776384.GCA_900086585_01380"/>
<dbReference type="Proteomes" id="UP000284841">
    <property type="component" value="Unassembled WGS sequence"/>
</dbReference>
<gene>
    <name evidence="1" type="ORF">DW099_16770</name>
</gene>
<evidence type="ECO:0000313" key="2">
    <source>
        <dbReference type="Proteomes" id="UP000284841"/>
    </source>
</evidence>
<organism evidence="1 2">
    <name type="scientific">Emergencia timonensis</name>
    <dbReference type="NCBI Taxonomy" id="1776384"/>
    <lineage>
        <taxon>Bacteria</taxon>
        <taxon>Bacillati</taxon>
        <taxon>Bacillota</taxon>
        <taxon>Clostridia</taxon>
        <taxon>Peptostreptococcales</taxon>
        <taxon>Anaerovoracaceae</taxon>
        <taxon>Emergencia</taxon>
    </lineage>
</organism>
<sequence length="1161" mass="132404">MIRCLSNVFSETGFLQILDGLTVNRTGIFHIKEDSSPALLRLYIDVAARLGVELAGMALPLTGDGPEDALSIRIDGEVAAGFCEIRLAGGGVCISASCQEDLERGTAYFATCYPYDGRDKSLQDHLEERALQCLTALTVDGKTLQVQEITGTSEGGTVTFSLSCPNRNEWGISKSYEQAKHHFQQNLDVRIVADEEAATCPEAVLCTALRLALENYETISPYGVQQEQPGCRNVKFRLAERTATIENRDGNLTFSGQPQALAALAESYAAEEKDPFDSPLLSDLEAILSAKNEIGQALEAICQYDGKEAKPSALVTREYTRAMVDRKGLEHFLAEKWGEAHLLNFNDGKEVYRDHYRCSWEGRNFLSAFCDEVLPAVKPGDVVDLFGRLSEDTDVRRSLEREIERKLREKGAGIGRIEILRSFKSGYSWIEERVLPALKESGWSERVAAVEIRFPYLLNERGDDTFEDESTPNYGRHRDDPLKFFDIPTRWLQELFPVDELLQEKLSIPTAQVAFIRDDALPHTYVLTCFDEEGALIYEDDFDVKYVQKKYIKKYPQIGRTHVTCGWLSARINGRTVLDKHIASDTEKVWQILEEKIIPKLEACLLKRYGTSGLVAAQPLFNRLQINISMSEMDFDLGYRQERISTIEAMQEDLYFYLLDWFKTYGERECGSELDNVGLIMPEPEIRKGMDTEIEVILYEDLTDGAKVFSPGGDVPIVEKPVLLRSSRLTFEEGVLCQSIETDDALALHKLRILDEMVKKGIIDFYQQHPVTIRMESAGEIAEAQIPKHQKTASTLSEADRVDLLENQVVDYEQYLDLLRYYEGMEHVQIIPAETTYKGRKIFAISCICRSKGVCYGHNKLKSERISAAFTARHHGNESSSLNSTFRLLDRLLGDMAQVREKVNVILVPFINIDGGMLHCQVQRKHPKWLCHPARYNSAGFEFRKDFDNPHSIYGEARLLGKLWDEYLFDVITDNHGFEGHELCQPFSGYISPWYKSFWVPRAFYYGYVWYRGDAAHMMEIGSRIRSKVCDAINGDREIRTLNLEFADRFYKYAQRWFPDLFRLDKYEDVVFYWIDTNEKPRTANYGIRNPEITALDWTTEVADETAVGAYMGTNVRAHHISDLAVFEVLEDCPLHRDCGVRKAGEGWTFSRFRRHPLFSE</sequence>
<keyword evidence="2" id="KW-1185">Reference proteome</keyword>
<reference evidence="1 2" key="1">
    <citation type="submission" date="2018-08" db="EMBL/GenBank/DDBJ databases">
        <title>A genome reference for cultivated species of the human gut microbiota.</title>
        <authorList>
            <person name="Zou Y."/>
            <person name="Xue W."/>
            <person name="Luo G."/>
        </authorList>
    </citation>
    <scope>NUCLEOTIDE SEQUENCE [LARGE SCALE GENOMIC DNA]</scope>
    <source>
        <strain evidence="1 2">AM07-24</strain>
    </source>
</reference>
<name>A0A415DVV9_9FIRM</name>
<comment type="caution">
    <text evidence="1">The sequence shown here is derived from an EMBL/GenBank/DDBJ whole genome shotgun (WGS) entry which is preliminary data.</text>
</comment>
<dbReference type="SUPFAM" id="SSF53187">
    <property type="entry name" value="Zn-dependent exopeptidases"/>
    <property type="match status" value="1"/>
</dbReference>
<dbReference type="Gene3D" id="3.40.630.10">
    <property type="entry name" value="Zn peptidases"/>
    <property type="match status" value="1"/>
</dbReference>
<dbReference type="RefSeq" id="WP_118336445.1">
    <property type="nucleotide sequence ID" value="NZ_AP025567.1"/>
</dbReference>
<proteinExistence type="predicted"/>
<dbReference type="AlphaFoldDB" id="A0A415DVV9"/>
<evidence type="ECO:0008006" key="3">
    <source>
        <dbReference type="Google" id="ProtNLM"/>
    </source>
</evidence>
<dbReference type="OrthoDB" id="7956186at2"/>
<evidence type="ECO:0000313" key="1">
    <source>
        <dbReference type="EMBL" id="RHJ84626.1"/>
    </source>
</evidence>